<feature type="compositionally biased region" description="Basic and acidic residues" evidence="2">
    <location>
        <begin position="278"/>
        <end position="319"/>
    </location>
</feature>
<proteinExistence type="predicted"/>
<feature type="region of interest" description="Disordered" evidence="2">
    <location>
        <begin position="1801"/>
        <end position="1848"/>
    </location>
</feature>
<protein>
    <submittedName>
        <fullName evidence="5">Androglobin</fullName>
    </submittedName>
</protein>
<feature type="region of interest" description="Disordered" evidence="2">
    <location>
        <begin position="278"/>
        <end position="325"/>
    </location>
</feature>
<dbReference type="InterPro" id="IPR001300">
    <property type="entry name" value="Peptidase_C2_calpain_cat"/>
</dbReference>
<dbReference type="SUPFAM" id="SSF54001">
    <property type="entry name" value="Cysteine proteinases"/>
    <property type="match status" value="1"/>
</dbReference>
<evidence type="ECO:0000313" key="5">
    <source>
        <dbReference type="EMBL" id="THD27661.1"/>
    </source>
</evidence>
<dbReference type="PANTHER" id="PTHR46298:SF1">
    <property type="entry name" value="ANDROGLOBIN"/>
    <property type="match status" value="1"/>
</dbReference>
<dbReference type="InterPro" id="IPR057249">
    <property type="entry name" value="Globin_CP_ADGB"/>
</dbReference>
<comment type="caution">
    <text evidence="5">The sequence shown here is derived from an EMBL/GenBank/DDBJ whole genome shotgun (WGS) entry which is preliminary data.</text>
</comment>
<dbReference type="PANTHER" id="PTHR46298">
    <property type="entry name" value="ANDROGLOBIN"/>
    <property type="match status" value="1"/>
</dbReference>
<feature type="region of interest" description="Disordered" evidence="2">
    <location>
        <begin position="1"/>
        <end position="72"/>
    </location>
</feature>
<feature type="compositionally biased region" description="Basic and acidic residues" evidence="2">
    <location>
        <begin position="1589"/>
        <end position="1598"/>
    </location>
</feature>
<dbReference type="InterPro" id="IPR038765">
    <property type="entry name" value="Papain-like_cys_pep_sf"/>
</dbReference>
<feature type="domain" description="Globin" evidence="4">
    <location>
        <begin position="845"/>
        <end position="1168"/>
    </location>
</feature>
<dbReference type="Pfam" id="PF22068">
    <property type="entry name" value="Androglobin_II"/>
    <property type="match status" value="1"/>
</dbReference>
<dbReference type="InterPro" id="IPR054093">
    <property type="entry name" value="Androglobin_II"/>
</dbReference>
<comment type="caution">
    <text evidence="1">Lacks conserved residue(s) required for the propagation of feature annotation.</text>
</comment>
<feature type="compositionally biased region" description="Low complexity" evidence="2">
    <location>
        <begin position="1614"/>
        <end position="1636"/>
    </location>
</feature>
<feature type="region of interest" description="Disordered" evidence="2">
    <location>
        <begin position="448"/>
        <end position="541"/>
    </location>
</feature>
<keyword evidence="6" id="KW-1185">Reference proteome</keyword>
<feature type="compositionally biased region" description="Polar residues" evidence="2">
    <location>
        <begin position="488"/>
        <end position="511"/>
    </location>
</feature>
<feature type="region of interest" description="Disordered" evidence="2">
    <location>
        <begin position="1486"/>
        <end position="1520"/>
    </location>
</feature>
<organism evidence="5 6">
    <name type="scientific">Fasciola hepatica</name>
    <name type="common">Liver fluke</name>
    <dbReference type="NCBI Taxonomy" id="6192"/>
    <lineage>
        <taxon>Eukaryota</taxon>
        <taxon>Metazoa</taxon>
        <taxon>Spiralia</taxon>
        <taxon>Lophotrochozoa</taxon>
        <taxon>Platyhelminthes</taxon>
        <taxon>Trematoda</taxon>
        <taxon>Digenea</taxon>
        <taxon>Plagiorchiida</taxon>
        <taxon>Echinostomata</taxon>
        <taxon>Echinostomatoidea</taxon>
        <taxon>Fasciolidae</taxon>
        <taxon>Fasciola</taxon>
    </lineage>
</organism>
<dbReference type="PROSITE" id="PS52042">
    <property type="entry name" value="GLOBIN_CP_ADGB"/>
    <property type="match status" value="1"/>
</dbReference>
<dbReference type="GO" id="GO:0006508">
    <property type="term" value="P:proteolysis"/>
    <property type="evidence" value="ECO:0007669"/>
    <property type="project" value="InterPro"/>
</dbReference>
<sequence>MANKKSAHVVSARKGKELTVTSSVIPPKSQLPPLWPEWTEQDVNNEKWDTTAKPKEKGKSPSPTTYFNDPEGSVHLPPSLYPKCTKRPQEFITDKSPVVVDTELIDEVDLFYLNEHLFQSETIRWILCEVQNLWLSGRRKATLADIRQGLVHDDGFTYAWKPWEHIYAMTKVGKEPNLPQYNPYGKYLVKLFWMGCWRKVVVDDLIPFGDDNQILLPRSRHTHELWPMLLTKGLLKIAALENQSPEVLWNYLQRYVSSWERPAEETNHQLKQEEMELKLHEQPEKSPHKESKGNVKEKVKEKKSPADKTKEIVKDKKEPSSSVVECTNTKKPEAIVFASYGNMTGGIMRAISDNKDTRDRINKLSRLGFTHLVSCPIGVSSCRTIPLVDPAPVKPVPRWKLIRPLPSDFPHVEEESESQRTVQEPEPIRSLGLWTPLQDLVFQDSTYLVPDQSSPPTTPSPVDKLPNGFGKQGGKITPRALSGGSRSGPGNATTPKNQVIQVKQNDNINDAVSTSRTSVTKSKDSKSSTRTGESVTRRSIASTEEEMAFATQKLKEDVPLSSVGSQRSPILATRPKEFWIDIAEFCDVFNVIDVYHKPQTYPIVKVYSDLKYPGSPTDRTPGNSQYIFVDSIHPSEILFSFSAICRWPLPLLKDTNTRSQQGVSGFLAVDEAPVTNQDPVKNLPNMTESAFPYPIANEAIRVVIPPPPAATLIVESQHWLVSRLGEPVKRLDVTGSRTISLLLPPGRHSYRLLIHAPMGYVLQILGAVTEIADVGGSTLQTEAATSVTTTMAIAVGLPLPDEKVHISSPEKQLQVMPKISTTLRAAASARVRPSTSGQAKQACNTIGSLINLQLGDEDTVLTEGLALTPMRMRLHAQRLIRALGQFGQTYSGLTQSDKWLTQPSTELAQQKPPEEVNLESDPSPVNEMELYSRAQNYLDLLGQKQADVAQLLGVSQRMPLEEHAKLTDYRKVLLGALQKLCAEDGSATADMNFAWRVTQFDMTTPNPLGVVYKPCAPSVVQPVATAKQKSKTQSSRTEKLVPSSTKPLVDQPDLSKWSQPVDPDILIAIVRIQAFFRGYRSRLALYLHEPRNVVSLVLATHQSVGGEFEGNPLAAEILSQPEAEQVCRRWLIQAKRASDGWLRCTQLLQQPQVENEIGVQLVKSLIRSGLVDFSQDLEQMLAYCDYTGEQLEPNIRYPQTWLTLSPARSGYSLLGVAGHGPAPAGNWQLRLIGHGIHGDQGLPKLMGAVNKKTLCSTFRILDMSDYYVPNPQGLLFSHQIHTEVEQLITVQLRLSAPNVPVELYIRRGHSPIPLSVVRGTGEALLLNCLITPEQEPSTAESNDDQKSGVDEANAGDSNMVLKTSPKPSTQGRSTQIKKQVRNSISSRGPPGEKQSARSTTSSHSSRSRSGDQEAGSQSATRSHKRVRSQSPGERQRQQEKPQASDCRLWLEARVDASQWPLSLKNWSFLEDRRKIQLQEYLVGTGSSTESSVKLSDNSGSTERSAKPSLNSKPNSNRAKQPIGRVSSAKLDLNHAHWKLQVVTDANNELSLVKNEDLAVQIRAIKRAWEEMEPGRAERAGLSRIRYLEQQESKSDSHSHVTTIENLAIDRSRPSTRSSPVRGASSKSTPELSTSSLNERNITTPLDADPATVYTLEPPTGLLRLPVSCPNGDRSSLIRSLVDAEQQRVQFAQDALENTVGQKLDPWFIGLRYLQLIEQCTEQSEDFLAAYEARQQAFFTLTREWDEYHAMEKKSSSRDRKEHIELLRSIQLLTDQMRASYHEACEAQRRERLNIHEQKKRELNAQFTDTPIAPPTDVSVKSKQGGHAKSTGSANSNRSRLSSRGRNKT</sequence>
<feature type="domain" description="Calpain catalytic" evidence="3">
    <location>
        <begin position="180"/>
        <end position="237"/>
    </location>
</feature>
<feature type="compositionally biased region" description="Polar residues" evidence="2">
    <location>
        <begin position="1486"/>
        <end position="1518"/>
    </location>
</feature>
<dbReference type="Proteomes" id="UP000230066">
    <property type="component" value="Unassembled WGS sequence"/>
</dbReference>
<evidence type="ECO:0000259" key="3">
    <source>
        <dbReference type="PROSITE" id="PS50203"/>
    </source>
</evidence>
<feature type="compositionally biased region" description="Basic residues" evidence="2">
    <location>
        <begin position="1"/>
        <end position="13"/>
    </location>
</feature>
<evidence type="ECO:0000313" key="6">
    <source>
        <dbReference type="Proteomes" id="UP000230066"/>
    </source>
</evidence>
<evidence type="ECO:0000256" key="2">
    <source>
        <dbReference type="SAM" id="MobiDB-lite"/>
    </source>
</evidence>
<name>A0A4E0RLV8_FASHE</name>
<gene>
    <name evidence="5" type="ORF">D915_001554</name>
</gene>
<evidence type="ECO:0000259" key="4">
    <source>
        <dbReference type="PROSITE" id="PS52042"/>
    </source>
</evidence>
<feature type="compositionally biased region" description="Basic and acidic residues" evidence="2">
    <location>
        <begin position="44"/>
        <end position="59"/>
    </location>
</feature>
<dbReference type="Pfam" id="PF00648">
    <property type="entry name" value="Peptidase_C2"/>
    <property type="match status" value="1"/>
</dbReference>
<reference evidence="5" key="1">
    <citation type="submission" date="2019-03" db="EMBL/GenBank/DDBJ databases">
        <title>Improved annotation for the trematode Fasciola hepatica.</title>
        <authorList>
            <person name="Choi Y.-J."/>
            <person name="Martin J."/>
            <person name="Mitreva M."/>
        </authorList>
    </citation>
    <scope>NUCLEOTIDE SEQUENCE [LARGE SCALE GENOMIC DNA]</scope>
</reference>
<feature type="compositionally biased region" description="Polar residues" evidence="2">
    <location>
        <begin position="1365"/>
        <end position="1386"/>
    </location>
</feature>
<feature type="region of interest" description="Disordered" evidence="2">
    <location>
        <begin position="1589"/>
        <end position="1645"/>
    </location>
</feature>
<dbReference type="PROSITE" id="PS50096">
    <property type="entry name" value="IQ"/>
    <property type="match status" value="1"/>
</dbReference>
<evidence type="ECO:0000256" key="1">
    <source>
        <dbReference type="PROSITE-ProRule" id="PRU00239"/>
    </source>
</evidence>
<dbReference type="InterPro" id="IPR053033">
    <property type="entry name" value="Androglobin-like"/>
</dbReference>
<dbReference type="EMBL" id="JXXN02000358">
    <property type="protein sequence ID" value="THD27661.1"/>
    <property type="molecule type" value="Genomic_DNA"/>
</dbReference>
<feature type="region of interest" description="Disordered" evidence="2">
    <location>
        <begin position="1025"/>
        <end position="1053"/>
    </location>
</feature>
<dbReference type="GO" id="GO:0004198">
    <property type="term" value="F:calcium-dependent cysteine-type endopeptidase activity"/>
    <property type="evidence" value="ECO:0007669"/>
    <property type="project" value="InterPro"/>
</dbReference>
<dbReference type="PROSITE" id="PS50203">
    <property type="entry name" value="CALPAIN_CAT"/>
    <property type="match status" value="1"/>
</dbReference>
<accession>A0A4E0RLV8</accession>
<feature type="compositionally biased region" description="Polar residues" evidence="2">
    <location>
        <begin position="532"/>
        <end position="541"/>
    </location>
</feature>
<feature type="region of interest" description="Disordered" evidence="2">
    <location>
        <begin position="1334"/>
        <end position="1444"/>
    </location>
</feature>